<feature type="region of interest" description="Disordered" evidence="3">
    <location>
        <begin position="1"/>
        <end position="52"/>
    </location>
</feature>
<comment type="subcellular location">
    <subcellularLocation>
        <location evidence="1">Nucleus</location>
    </subcellularLocation>
</comment>
<dbReference type="AlphaFoldDB" id="A0A0F7S0P5"/>
<reference evidence="6" key="1">
    <citation type="submission" date="2014-06" db="EMBL/GenBank/DDBJ databases">
        <authorList>
            <person name="Berkman P.J."/>
        </authorList>
    </citation>
    <scope>NUCLEOTIDE SEQUENCE [LARGE SCALE GENOMIC DNA]</scope>
</reference>
<sequence length="431" mass="47636">MPRVASSRLQQRNKAVAPPNAPSSARGETCVWRQTPPLSSTDGSQSESTDGRSLANRVAYLERLIRNAGLDAASASRLPEAARAKEQHASSISTSIAAEPSRSSPDVPPVPPVTLAISDLVEPCIDSPNVEVNLHDRFNHQILTATSASSDSCVARSQPLLQLLPQRHRCDVLVDMYFDTLEWIHHPVHVPSFNHWYQQLWKQGLDRLFYQASYDALVASAYLGHHSLAVIQTLILQGLYLNNTGQTTTHHANLGLAIRIANTMGLSSLDADHSQDKTLAAMSASSSSRNKLDTEMGRRIYWSLVYQDCYTASSCNFTYSIQPNQIKTRVFSNLRDDMLVDAHSTSGSRNVALDQGPQSSQNLSDSTPTTSSYHIAKIPFALTARKTVDMHNEGTLTYAAVLQLERENWNHFYSLPHFLRLDKAEQEDGDA</sequence>
<feature type="non-terminal residue" evidence="5">
    <location>
        <position position="431"/>
    </location>
</feature>
<protein>
    <recommendedName>
        <fullName evidence="4">Xylanolytic transcriptional activator regulatory domain-containing protein</fullName>
    </recommendedName>
</protein>
<dbReference type="PANTHER" id="PTHR31001:SF90">
    <property type="entry name" value="CENTROMERE DNA-BINDING PROTEIN COMPLEX CBF3 SUBUNIT B"/>
    <property type="match status" value="1"/>
</dbReference>
<evidence type="ECO:0000256" key="2">
    <source>
        <dbReference type="ARBA" id="ARBA00023242"/>
    </source>
</evidence>
<evidence type="ECO:0000313" key="5">
    <source>
        <dbReference type="EMBL" id="CDS00542.1"/>
    </source>
</evidence>
<dbReference type="InterPro" id="IPR007219">
    <property type="entry name" value="XnlR_reg_dom"/>
</dbReference>
<proteinExistence type="predicted"/>
<feature type="region of interest" description="Disordered" evidence="3">
    <location>
        <begin position="79"/>
        <end position="110"/>
    </location>
</feature>
<name>A0A0F7S0P5_9BASI</name>
<dbReference type="PANTHER" id="PTHR31001">
    <property type="entry name" value="UNCHARACTERIZED TRANSCRIPTIONAL REGULATORY PROTEIN"/>
    <property type="match status" value="1"/>
</dbReference>
<evidence type="ECO:0000259" key="4">
    <source>
        <dbReference type="SMART" id="SM00906"/>
    </source>
</evidence>
<organism evidence="5 6">
    <name type="scientific">Sporisorium scitamineum</name>
    <dbReference type="NCBI Taxonomy" id="49012"/>
    <lineage>
        <taxon>Eukaryota</taxon>
        <taxon>Fungi</taxon>
        <taxon>Dikarya</taxon>
        <taxon>Basidiomycota</taxon>
        <taxon>Ustilaginomycotina</taxon>
        <taxon>Ustilaginomycetes</taxon>
        <taxon>Ustilaginales</taxon>
        <taxon>Ustilaginaceae</taxon>
        <taxon>Sporisorium</taxon>
    </lineage>
</organism>
<dbReference type="Pfam" id="PF04082">
    <property type="entry name" value="Fungal_trans"/>
    <property type="match status" value="1"/>
</dbReference>
<evidence type="ECO:0000256" key="1">
    <source>
        <dbReference type="ARBA" id="ARBA00004123"/>
    </source>
</evidence>
<feature type="domain" description="Xylanolytic transcriptional activator regulatory" evidence="4">
    <location>
        <begin position="250"/>
        <end position="337"/>
    </location>
</feature>
<feature type="region of interest" description="Disordered" evidence="3">
    <location>
        <begin position="345"/>
        <end position="370"/>
    </location>
</feature>
<dbReference type="SMART" id="SM00906">
    <property type="entry name" value="Fungal_trans"/>
    <property type="match status" value="1"/>
</dbReference>
<feature type="compositionally biased region" description="Polar residues" evidence="3">
    <location>
        <begin position="356"/>
        <end position="370"/>
    </location>
</feature>
<feature type="compositionally biased region" description="Polar residues" evidence="3">
    <location>
        <begin position="36"/>
        <end position="48"/>
    </location>
</feature>
<gene>
    <name evidence="5" type="primary">SSCI45550.1</name>
</gene>
<evidence type="ECO:0000256" key="3">
    <source>
        <dbReference type="SAM" id="MobiDB-lite"/>
    </source>
</evidence>
<dbReference type="GO" id="GO:0003677">
    <property type="term" value="F:DNA binding"/>
    <property type="evidence" value="ECO:0007669"/>
    <property type="project" value="InterPro"/>
</dbReference>
<dbReference type="Proteomes" id="UP000242770">
    <property type="component" value="Unassembled WGS sequence"/>
</dbReference>
<dbReference type="EMBL" id="CCFA01002733">
    <property type="protein sequence ID" value="CDS00542.1"/>
    <property type="molecule type" value="Genomic_DNA"/>
</dbReference>
<dbReference type="GO" id="GO:0005634">
    <property type="term" value="C:nucleus"/>
    <property type="evidence" value="ECO:0007669"/>
    <property type="project" value="UniProtKB-SubCell"/>
</dbReference>
<accession>A0A0F7S0P5</accession>
<dbReference type="GO" id="GO:0008270">
    <property type="term" value="F:zinc ion binding"/>
    <property type="evidence" value="ECO:0007669"/>
    <property type="project" value="InterPro"/>
</dbReference>
<dbReference type="GO" id="GO:0006351">
    <property type="term" value="P:DNA-templated transcription"/>
    <property type="evidence" value="ECO:0007669"/>
    <property type="project" value="InterPro"/>
</dbReference>
<dbReference type="CDD" id="cd12148">
    <property type="entry name" value="fungal_TF_MHR"/>
    <property type="match status" value="1"/>
</dbReference>
<evidence type="ECO:0000313" key="6">
    <source>
        <dbReference type="Proteomes" id="UP000242770"/>
    </source>
</evidence>
<keyword evidence="6" id="KW-1185">Reference proteome</keyword>
<keyword evidence="2" id="KW-0539">Nucleus</keyword>
<dbReference type="InterPro" id="IPR050613">
    <property type="entry name" value="Sec_Metabolite_Reg"/>
</dbReference>